<evidence type="ECO:0000313" key="4">
    <source>
        <dbReference type="Proteomes" id="UP000193387"/>
    </source>
</evidence>
<dbReference type="EMBL" id="LQPR01000020">
    <property type="protein sequence ID" value="ORW73147.1"/>
    <property type="molecule type" value="Genomic_DNA"/>
</dbReference>
<evidence type="ECO:0000259" key="2">
    <source>
        <dbReference type="Pfam" id="PF12857"/>
    </source>
</evidence>
<feature type="domain" description="TOBE-like" evidence="2">
    <location>
        <begin position="2"/>
        <end position="38"/>
    </location>
</feature>
<accession>A0AAJ3NT36</accession>
<reference evidence="3 4" key="1">
    <citation type="submission" date="2016-01" db="EMBL/GenBank/DDBJ databases">
        <title>The new phylogeny of the genus Mycobacterium.</title>
        <authorList>
            <person name="Tarcisio F."/>
            <person name="Conor M."/>
            <person name="Antonella G."/>
            <person name="Elisabetta G."/>
            <person name="Giulia F.S."/>
            <person name="Sara T."/>
            <person name="Anna F."/>
            <person name="Clotilde B."/>
            <person name="Roberto B."/>
            <person name="Veronica D.S."/>
            <person name="Fabio R."/>
            <person name="Monica P."/>
            <person name="Olivier J."/>
            <person name="Enrico T."/>
            <person name="Nicola S."/>
        </authorList>
    </citation>
    <scope>NUCLEOTIDE SEQUENCE [LARGE SCALE GENOMIC DNA]</scope>
    <source>
        <strain evidence="3 4">DSM 44616</strain>
    </source>
</reference>
<feature type="region of interest" description="Disordered" evidence="1">
    <location>
        <begin position="45"/>
        <end position="69"/>
    </location>
</feature>
<dbReference type="AlphaFoldDB" id="A0AAJ3NT36"/>
<comment type="caution">
    <text evidence="3">The sequence shown here is derived from an EMBL/GenBank/DDBJ whole genome shotgun (WGS) entry which is preliminary data.</text>
</comment>
<organism evidence="3 4">
    <name type="scientific">Mycobacterium saskatchewanense</name>
    <dbReference type="NCBI Taxonomy" id="220927"/>
    <lineage>
        <taxon>Bacteria</taxon>
        <taxon>Bacillati</taxon>
        <taxon>Actinomycetota</taxon>
        <taxon>Actinomycetes</taxon>
        <taxon>Mycobacteriales</taxon>
        <taxon>Mycobacteriaceae</taxon>
        <taxon>Mycobacterium</taxon>
        <taxon>Mycobacterium simiae complex</taxon>
    </lineage>
</organism>
<sequence>MRVELTSAATKRPFTAEITRGDAEALALRDGDTVYVRATRVPPLPSDVVLPRDGGAGGTNEDQDTLTSA</sequence>
<protein>
    <recommendedName>
        <fullName evidence="2">TOBE-like domain-containing protein</fullName>
    </recommendedName>
</protein>
<evidence type="ECO:0000313" key="3">
    <source>
        <dbReference type="EMBL" id="ORW73147.1"/>
    </source>
</evidence>
<name>A0AAJ3NT36_9MYCO</name>
<dbReference type="Pfam" id="PF12857">
    <property type="entry name" value="TOBE_3"/>
    <property type="match status" value="1"/>
</dbReference>
<evidence type="ECO:0000256" key="1">
    <source>
        <dbReference type="SAM" id="MobiDB-lite"/>
    </source>
</evidence>
<gene>
    <name evidence="3" type="ORF">AWC23_07990</name>
</gene>
<dbReference type="InterPro" id="IPR024765">
    <property type="entry name" value="TOBE-like"/>
</dbReference>
<dbReference type="Proteomes" id="UP000193387">
    <property type="component" value="Unassembled WGS sequence"/>
</dbReference>
<proteinExistence type="predicted"/>
<keyword evidence="4" id="KW-1185">Reference proteome</keyword>